<accession>A0A1W2TB10</accession>
<dbReference type="EMBL" id="DF977453">
    <property type="protein sequence ID" value="GAP84815.1"/>
    <property type="molecule type" value="Genomic_DNA"/>
</dbReference>
<dbReference type="STRING" id="77044.A0A1W2TB10"/>
<reference evidence="5" key="1">
    <citation type="submission" date="2016-03" db="EMBL/GenBank/DDBJ databases">
        <title>Draft genome sequence of Rosellinia necatrix.</title>
        <authorList>
            <person name="Kanematsu S."/>
        </authorList>
    </citation>
    <scope>NUCLEOTIDE SEQUENCE [LARGE SCALE GENOMIC DNA]</scope>
    <source>
        <strain evidence="5">W97</strain>
    </source>
</reference>
<keyword evidence="6" id="KW-1185">Reference proteome</keyword>
<keyword evidence="1 2" id="KW-0694">RNA-binding</keyword>
<feature type="region of interest" description="Disordered" evidence="3">
    <location>
        <begin position="106"/>
        <end position="189"/>
    </location>
</feature>
<dbReference type="Proteomes" id="UP000054516">
    <property type="component" value="Unassembled WGS sequence"/>
</dbReference>
<dbReference type="InterPro" id="IPR035979">
    <property type="entry name" value="RBD_domain_sf"/>
</dbReference>
<dbReference type="PANTHER" id="PTHR47640:SF11">
    <property type="entry name" value="RNA-BINDING PROTEIN 42"/>
    <property type="match status" value="1"/>
</dbReference>
<dbReference type="InterPro" id="IPR050825">
    <property type="entry name" value="RBM42_RBP45_47-like"/>
</dbReference>
<feature type="compositionally biased region" description="Gly residues" evidence="3">
    <location>
        <begin position="165"/>
        <end position="174"/>
    </location>
</feature>
<dbReference type="OMA" id="FTAFQPR"/>
<protein>
    <submittedName>
        <fullName evidence="5">Putative RNA-binding protein</fullName>
    </submittedName>
</protein>
<feature type="compositionally biased region" description="Low complexity" evidence="3">
    <location>
        <begin position="178"/>
        <end position="189"/>
    </location>
</feature>
<feature type="region of interest" description="Disordered" evidence="3">
    <location>
        <begin position="1"/>
        <end position="92"/>
    </location>
</feature>
<dbReference type="PANTHER" id="PTHR47640">
    <property type="entry name" value="TRNA SELENOCYSTEINE 1-ASSOCIATED PROTEIN 1-RELATED-RELATED"/>
    <property type="match status" value="1"/>
</dbReference>
<gene>
    <name evidence="5" type="ORF">SAMD00023353_0801280</name>
</gene>
<feature type="compositionally biased region" description="Basic residues" evidence="3">
    <location>
        <begin position="323"/>
        <end position="339"/>
    </location>
</feature>
<sequence length="381" mass="39779">MSYPVPPGSSSLPPRPPPSKVSGFKPAFRPSAPPTSYAASSAPSYAGTHAHAPPHYGAGAPPPSNYQPYGAQGGAPMSGGPSYPQQNAYSYPQQGAYQQQNYYGAQQATPAAAATAAAPSSYAAAPQIRNPFPVPGQARADDYDQDMAAQIAQWQSAYVRDPKDAGGGAAAGGPPGRPGQAANGASAYASVEAANRASEAANAAAAAGDKKKTVVRAGGGQKWTDDTLLEWDPSHLRLFVGNLAGETTDESLLKAFSRWKSLQKARVIRDKVTSKSKGFGFVSFSDPDEFFAAAKEMNGKYIQSHPVVVRKSTTEIKPQVVKDKHHGGKWNKNKNKNNKNRSGNGSSAGGREDNFEPRLGPTGGGITKPGAKTKEGLRLLG</sequence>
<evidence type="ECO:0000259" key="4">
    <source>
        <dbReference type="PROSITE" id="PS50102"/>
    </source>
</evidence>
<dbReference type="Pfam" id="PF00076">
    <property type="entry name" value="RRM_1"/>
    <property type="match status" value="1"/>
</dbReference>
<dbReference type="InterPro" id="IPR012677">
    <property type="entry name" value="Nucleotide-bd_a/b_plait_sf"/>
</dbReference>
<evidence type="ECO:0000256" key="1">
    <source>
        <dbReference type="ARBA" id="ARBA00022884"/>
    </source>
</evidence>
<dbReference type="SUPFAM" id="SSF54928">
    <property type="entry name" value="RNA-binding domain, RBD"/>
    <property type="match status" value="1"/>
</dbReference>
<dbReference type="InterPro" id="IPR000504">
    <property type="entry name" value="RRM_dom"/>
</dbReference>
<evidence type="ECO:0000313" key="6">
    <source>
        <dbReference type="Proteomes" id="UP000054516"/>
    </source>
</evidence>
<evidence type="ECO:0000256" key="2">
    <source>
        <dbReference type="PROSITE-ProRule" id="PRU00176"/>
    </source>
</evidence>
<evidence type="ECO:0000256" key="3">
    <source>
        <dbReference type="SAM" id="MobiDB-lite"/>
    </source>
</evidence>
<dbReference type="PROSITE" id="PS50102">
    <property type="entry name" value="RRM"/>
    <property type="match status" value="1"/>
</dbReference>
<feature type="compositionally biased region" description="Low complexity" evidence="3">
    <location>
        <begin position="106"/>
        <end position="127"/>
    </location>
</feature>
<proteinExistence type="predicted"/>
<dbReference type="SMART" id="SM00360">
    <property type="entry name" value="RRM"/>
    <property type="match status" value="1"/>
</dbReference>
<feature type="region of interest" description="Disordered" evidence="3">
    <location>
        <begin position="313"/>
        <end position="381"/>
    </location>
</feature>
<feature type="domain" description="RRM" evidence="4">
    <location>
        <begin position="236"/>
        <end position="314"/>
    </location>
</feature>
<evidence type="ECO:0000313" key="5">
    <source>
        <dbReference type="EMBL" id="GAP84815.1"/>
    </source>
</evidence>
<name>A0A1W2TB10_ROSNE</name>
<dbReference type="GO" id="GO:0003729">
    <property type="term" value="F:mRNA binding"/>
    <property type="evidence" value="ECO:0007669"/>
    <property type="project" value="InterPro"/>
</dbReference>
<organism evidence="5">
    <name type="scientific">Rosellinia necatrix</name>
    <name type="common">White root-rot fungus</name>
    <dbReference type="NCBI Taxonomy" id="77044"/>
    <lineage>
        <taxon>Eukaryota</taxon>
        <taxon>Fungi</taxon>
        <taxon>Dikarya</taxon>
        <taxon>Ascomycota</taxon>
        <taxon>Pezizomycotina</taxon>
        <taxon>Sordariomycetes</taxon>
        <taxon>Xylariomycetidae</taxon>
        <taxon>Xylariales</taxon>
        <taxon>Xylariaceae</taxon>
        <taxon>Rosellinia</taxon>
    </lineage>
</organism>
<dbReference type="OrthoDB" id="1749473at2759"/>
<feature type="compositionally biased region" description="Low complexity" evidence="3">
    <location>
        <begin position="34"/>
        <end position="59"/>
    </location>
</feature>
<feature type="compositionally biased region" description="Pro residues" evidence="3">
    <location>
        <begin position="1"/>
        <end position="19"/>
    </location>
</feature>
<dbReference type="AlphaFoldDB" id="A0A1W2TB10"/>
<dbReference type="Gene3D" id="3.30.70.330">
    <property type="match status" value="1"/>
</dbReference>
<feature type="compositionally biased region" description="Basic and acidic residues" evidence="3">
    <location>
        <begin position="372"/>
        <end position="381"/>
    </location>
</feature>